<dbReference type="RefSeq" id="WP_193675411.1">
    <property type="nucleotide sequence ID" value="NZ_JADDIV010000001.1"/>
</dbReference>
<gene>
    <name evidence="1" type="ORF">IM787_04505</name>
</gene>
<comment type="caution">
    <text evidence="1">The sequence shown here is derived from an EMBL/GenBank/DDBJ whole genome shotgun (WGS) entry which is preliminary data.</text>
</comment>
<evidence type="ECO:0000313" key="1">
    <source>
        <dbReference type="EMBL" id="MBE7366819.1"/>
    </source>
</evidence>
<proteinExistence type="predicted"/>
<name>A0ABR9RZX9_9BURK</name>
<protein>
    <recommendedName>
        <fullName evidence="3">Flagellar protein FliT</fullName>
    </recommendedName>
</protein>
<keyword evidence="2" id="KW-1185">Reference proteome</keyword>
<accession>A0ABR9RZX9</accession>
<reference evidence="1 2" key="1">
    <citation type="submission" date="2020-10" db="EMBL/GenBank/DDBJ databases">
        <title>Ramlibacter sp. HM2 16S ribosomal RNA gene Genome sequencing and assembly.</title>
        <authorList>
            <person name="Kang M."/>
        </authorList>
    </citation>
    <scope>NUCLEOTIDE SEQUENCE [LARGE SCALE GENOMIC DNA]</scope>
    <source>
        <strain evidence="1 2">HM2</strain>
    </source>
</reference>
<evidence type="ECO:0000313" key="2">
    <source>
        <dbReference type="Proteomes" id="UP000806285"/>
    </source>
</evidence>
<organism evidence="1 2">
    <name type="scientific">Ramlibacter pallidus</name>
    <dbReference type="NCBI Taxonomy" id="2780087"/>
    <lineage>
        <taxon>Bacteria</taxon>
        <taxon>Pseudomonadati</taxon>
        <taxon>Pseudomonadota</taxon>
        <taxon>Betaproteobacteria</taxon>
        <taxon>Burkholderiales</taxon>
        <taxon>Comamonadaceae</taxon>
        <taxon>Ramlibacter</taxon>
    </lineage>
</organism>
<sequence length="100" mass="11304">MGSCLQPDETDPVTDHDTLRDRNARLVRNLLALRMVLSLDQMQTGRWDDRIEEIDAELAALGHDMKSTAACAAEGLRRTFLLPRLANRRARAGHRSRAHD</sequence>
<dbReference type="EMBL" id="JADDIV010000001">
    <property type="protein sequence ID" value="MBE7366819.1"/>
    <property type="molecule type" value="Genomic_DNA"/>
</dbReference>
<dbReference type="Proteomes" id="UP000806285">
    <property type="component" value="Unassembled WGS sequence"/>
</dbReference>
<evidence type="ECO:0008006" key="3">
    <source>
        <dbReference type="Google" id="ProtNLM"/>
    </source>
</evidence>